<dbReference type="PANTHER" id="PTHR30258">
    <property type="entry name" value="TYPE II SECRETION SYSTEM PROTEIN GSPE-RELATED"/>
    <property type="match status" value="1"/>
</dbReference>
<accession>A0A517TC03</accession>
<dbReference type="Gene3D" id="3.40.50.300">
    <property type="entry name" value="P-loop containing nucleotide triphosphate hydrolases"/>
    <property type="match status" value="1"/>
</dbReference>
<organism evidence="7 8">
    <name type="scientific">Calycomorphotria hydatis</name>
    <dbReference type="NCBI Taxonomy" id="2528027"/>
    <lineage>
        <taxon>Bacteria</taxon>
        <taxon>Pseudomonadati</taxon>
        <taxon>Planctomycetota</taxon>
        <taxon>Planctomycetia</taxon>
        <taxon>Planctomycetales</taxon>
        <taxon>Planctomycetaceae</taxon>
        <taxon>Calycomorphotria</taxon>
    </lineage>
</organism>
<feature type="signal peptide" evidence="5">
    <location>
        <begin position="1"/>
        <end position="36"/>
    </location>
</feature>
<comment type="similarity">
    <text evidence="1">Belongs to the GSP E family.</text>
</comment>
<dbReference type="EMBL" id="CP036316">
    <property type="protein sequence ID" value="QDT65890.1"/>
    <property type="molecule type" value="Genomic_DNA"/>
</dbReference>
<keyword evidence="3" id="KW-0067">ATP-binding</keyword>
<dbReference type="Gene3D" id="3.30.450.90">
    <property type="match status" value="1"/>
</dbReference>
<reference evidence="7 8" key="1">
    <citation type="submission" date="2019-02" db="EMBL/GenBank/DDBJ databases">
        <title>Deep-cultivation of Planctomycetes and their phenomic and genomic characterization uncovers novel biology.</title>
        <authorList>
            <person name="Wiegand S."/>
            <person name="Jogler M."/>
            <person name="Boedeker C."/>
            <person name="Pinto D."/>
            <person name="Vollmers J."/>
            <person name="Rivas-Marin E."/>
            <person name="Kohn T."/>
            <person name="Peeters S.H."/>
            <person name="Heuer A."/>
            <person name="Rast P."/>
            <person name="Oberbeckmann S."/>
            <person name="Bunk B."/>
            <person name="Jeske O."/>
            <person name="Meyerdierks A."/>
            <person name="Storesund J.E."/>
            <person name="Kallscheuer N."/>
            <person name="Luecker S."/>
            <person name="Lage O.M."/>
            <person name="Pohl T."/>
            <person name="Merkel B.J."/>
            <person name="Hornburger P."/>
            <person name="Mueller R.-W."/>
            <person name="Bruemmer F."/>
            <person name="Labrenz M."/>
            <person name="Spormann A.M."/>
            <person name="Op den Camp H."/>
            <person name="Overmann J."/>
            <person name="Amann R."/>
            <person name="Jetten M.S.M."/>
            <person name="Mascher T."/>
            <person name="Medema M.H."/>
            <person name="Devos D.P."/>
            <person name="Kaster A.-K."/>
            <person name="Ovreas L."/>
            <person name="Rohde M."/>
            <person name="Galperin M.Y."/>
            <person name="Jogler C."/>
        </authorList>
    </citation>
    <scope>NUCLEOTIDE SEQUENCE [LARGE SCALE GENOMIC DNA]</scope>
    <source>
        <strain evidence="7 8">V22</strain>
    </source>
</reference>
<keyword evidence="2" id="KW-0547">Nucleotide-binding</keyword>
<dbReference type="InterPro" id="IPR001482">
    <property type="entry name" value="T2SS/T4SS_dom"/>
</dbReference>
<dbReference type="PANTHER" id="PTHR30258:SF2">
    <property type="entry name" value="COMG OPERON PROTEIN 1"/>
    <property type="match status" value="1"/>
</dbReference>
<dbReference type="GO" id="GO:0016887">
    <property type="term" value="F:ATP hydrolysis activity"/>
    <property type="evidence" value="ECO:0007669"/>
    <property type="project" value="TreeGrafter"/>
</dbReference>
<evidence type="ECO:0000313" key="7">
    <source>
        <dbReference type="EMBL" id="QDT65890.1"/>
    </source>
</evidence>
<feature type="chain" id="PRO_5022184648" evidence="5">
    <location>
        <begin position="37"/>
        <end position="598"/>
    </location>
</feature>
<keyword evidence="4" id="KW-0472">Membrane</keyword>
<dbReference type="OrthoDB" id="244550at2"/>
<protein>
    <submittedName>
        <fullName evidence="7">Type II secretion system protein E</fullName>
    </submittedName>
</protein>
<keyword evidence="8" id="KW-1185">Reference proteome</keyword>
<dbReference type="SUPFAM" id="SSF52540">
    <property type="entry name" value="P-loop containing nucleoside triphosphate hydrolases"/>
    <property type="match status" value="1"/>
</dbReference>
<dbReference type="AlphaFoldDB" id="A0A517TC03"/>
<feature type="domain" description="Bacterial type II secretion system protein E" evidence="6">
    <location>
        <begin position="414"/>
        <end position="428"/>
    </location>
</feature>
<evidence type="ECO:0000256" key="1">
    <source>
        <dbReference type="ARBA" id="ARBA00006611"/>
    </source>
</evidence>
<feature type="transmembrane region" description="Helical" evidence="4">
    <location>
        <begin position="100"/>
        <end position="117"/>
    </location>
</feature>
<evidence type="ECO:0000259" key="6">
    <source>
        <dbReference type="PROSITE" id="PS00662"/>
    </source>
</evidence>
<evidence type="ECO:0000256" key="2">
    <source>
        <dbReference type="ARBA" id="ARBA00022741"/>
    </source>
</evidence>
<keyword evidence="5" id="KW-0732">Signal</keyword>
<dbReference type="GO" id="GO:0005524">
    <property type="term" value="F:ATP binding"/>
    <property type="evidence" value="ECO:0007669"/>
    <property type="project" value="UniProtKB-KW"/>
</dbReference>
<dbReference type="PROSITE" id="PS00662">
    <property type="entry name" value="T2SP_E"/>
    <property type="match status" value="1"/>
</dbReference>
<dbReference type="Proteomes" id="UP000319976">
    <property type="component" value="Chromosome"/>
</dbReference>
<proteinExistence type="inferred from homology"/>
<name>A0A517TC03_9PLAN</name>
<evidence type="ECO:0000256" key="3">
    <source>
        <dbReference type="ARBA" id="ARBA00022840"/>
    </source>
</evidence>
<keyword evidence="4" id="KW-1133">Transmembrane helix</keyword>
<evidence type="ECO:0000313" key="8">
    <source>
        <dbReference type="Proteomes" id="UP000319976"/>
    </source>
</evidence>
<gene>
    <name evidence="7" type="primary">epsE_5</name>
    <name evidence="7" type="ORF">V22_31530</name>
</gene>
<dbReference type="CDD" id="cd01129">
    <property type="entry name" value="PulE-GspE-like"/>
    <property type="match status" value="1"/>
</dbReference>
<feature type="transmembrane region" description="Helical" evidence="4">
    <location>
        <begin position="60"/>
        <end position="80"/>
    </location>
</feature>
<dbReference type="GO" id="GO:0005886">
    <property type="term" value="C:plasma membrane"/>
    <property type="evidence" value="ECO:0007669"/>
    <property type="project" value="TreeGrafter"/>
</dbReference>
<evidence type="ECO:0000256" key="4">
    <source>
        <dbReference type="SAM" id="Phobius"/>
    </source>
</evidence>
<dbReference type="KEGG" id="chya:V22_31530"/>
<dbReference type="Pfam" id="PF00437">
    <property type="entry name" value="T2SSE"/>
    <property type="match status" value="1"/>
</dbReference>
<evidence type="ECO:0000256" key="5">
    <source>
        <dbReference type="SAM" id="SignalP"/>
    </source>
</evidence>
<keyword evidence="4" id="KW-0812">Transmembrane</keyword>
<sequence length="598" mass="66567" precursor="true">MKQNMKSVPIAITLNRLIPVLLCAAFFLVATESVHAQETVSVPTLPHYPTGFTRGNGDGTVGNYLSLIKFVPILLLFILWVKLSYWVDKDSGALRVRQEFWNTVFLCGGVAAFLLAVSMPHFALSLLSCLTFAGVPLGMYIYERNMRVPEGSRVMTPRHLKKVANHYLAKVGLMVGGQGDEIVSSGPAIQFIGKSADGGDRMEDRNRQVENSKGYLSAKELVYDAILRRATDIHLEPQEDNIAVRIRIDGFMFPAEPFDRETGSAVTNVFKILGAMDISERRRSQDGSFQAIMNDRQIDFRVATQRTRHGEKMSLRILDQGGALASLSKLGMRKRSQESFRKTLMEPHGLVILCGPTGSGKSTTLYAGLSEIDHYEKNIVTIEDPIEYMIEGANQIEINKKSGQTFAESLRSVLRQDPDVVMVGEIRDAETASIACQAANTGHMVLSTVHANDTATAVFRMLELGVEPFMIANSISLLVGQRLLRRLCKECRQPYKPKPEFLKQAHLSPDKVSVLYKPPPPQHSECLSCGGTGYYGRVGVYEFLHMSDRMRDLIRDKSSINSIRAEARKNGMHTMREEALQLVVRGITSVDELLRVVK</sequence>
<dbReference type="InterPro" id="IPR027417">
    <property type="entry name" value="P-loop_NTPase"/>
</dbReference>